<proteinExistence type="predicted"/>
<dbReference type="InterPro" id="IPR015064">
    <property type="entry name" value="Sda"/>
</dbReference>
<protein>
    <submittedName>
        <fullName evidence="1">Developmental checkpoint coupling sporulation initiation to replication initiation</fullName>
    </submittedName>
</protein>
<name>A0A1H8NU35_9BACI</name>
<organism evidence="1 2">
    <name type="scientific">Amphibacillus marinus</name>
    <dbReference type="NCBI Taxonomy" id="872970"/>
    <lineage>
        <taxon>Bacteria</taxon>
        <taxon>Bacillati</taxon>
        <taxon>Bacillota</taxon>
        <taxon>Bacilli</taxon>
        <taxon>Bacillales</taxon>
        <taxon>Bacillaceae</taxon>
        <taxon>Amphibacillus</taxon>
    </lineage>
</organism>
<evidence type="ECO:0000313" key="2">
    <source>
        <dbReference type="Proteomes" id="UP000199300"/>
    </source>
</evidence>
<accession>A0A1H8NU35</accession>
<dbReference type="InterPro" id="IPR036916">
    <property type="entry name" value="Sda_sf"/>
</dbReference>
<dbReference type="Gene3D" id="1.10.287.1100">
    <property type="entry name" value="Sporulation inhibitor A"/>
    <property type="match status" value="1"/>
</dbReference>
<dbReference type="SUPFAM" id="SSF100985">
    <property type="entry name" value="Sporulation inhibitor Sda"/>
    <property type="match status" value="1"/>
</dbReference>
<dbReference type="AlphaFoldDB" id="A0A1H8NU35"/>
<keyword evidence="2" id="KW-1185">Reference proteome</keyword>
<gene>
    <name evidence="1" type="ORF">SAMN04488134_106104</name>
</gene>
<dbReference type="Pfam" id="PF08970">
    <property type="entry name" value="Sda"/>
    <property type="match status" value="1"/>
</dbReference>
<evidence type="ECO:0000313" key="1">
    <source>
        <dbReference type="EMBL" id="SEO33104.1"/>
    </source>
</evidence>
<dbReference type="EMBL" id="FODJ01000006">
    <property type="protein sequence ID" value="SEO33104.1"/>
    <property type="molecule type" value="Genomic_DNA"/>
</dbReference>
<sequence>MELNHLSDEGLLESYHKATELNLDREFIKLIELEINRRSLTHLIKSIATI</sequence>
<reference evidence="1 2" key="1">
    <citation type="submission" date="2016-10" db="EMBL/GenBank/DDBJ databases">
        <authorList>
            <person name="de Groot N.N."/>
        </authorList>
    </citation>
    <scope>NUCLEOTIDE SEQUENCE [LARGE SCALE GENOMIC DNA]</scope>
    <source>
        <strain evidence="1 2">CGMCC 1.10434</strain>
    </source>
</reference>
<dbReference type="Proteomes" id="UP000199300">
    <property type="component" value="Unassembled WGS sequence"/>
</dbReference>